<dbReference type="InterPro" id="IPR024618">
    <property type="entry name" value="DUF3857"/>
</dbReference>
<reference evidence="3 4" key="1">
    <citation type="submission" date="2024-01" db="EMBL/GenBank/DDBJ databases">
        <title>Hyphobacterium bacterium isolated from marine sediment.</title>
        <authorList>
            <person name="Zhao S."/>
        </authorList>
    </citation>
    <scope>NUCLEOTIDE SEQUENCE [LARGE SCALE GENOMIC DNA]</scope>
    <source>
        <strain evidence="3 4">Y60-23</strain>
    </source>
</reference>
<organism evidence="3 4">
    <name type="scientific">Hyphobacterium marinum</name>
    <dbReference type="NCBI Taxonomy" id="3116574"/>
    <lineage>
        <taxon>Bacteria</taxon>
        <taxon>Pseudomonadati</taxon>
        <taxon>Pseudomonadota</taxon>
        <taxon>Alphaproteobacteria</taxon>
        <taxon>Maricaulales</taxon>
        <taxon>Maricaulaceae</taxon>
        <taxon>Hyphobacterium</taxon>
    </lineage>
</organism>
<name>A0ABU7LYW5_9PROT</name>
<evidence type="ECO:0000256" key="1">
    <source>
        <dbReference type="SAM" id="Phobius"/>
    </source>
</evidence>
<evidence type="ECO:0000259" key="2">
    <source>
        <dbReference type="Pfam" id="PF12969"/>
    </source>
</evidence>
<dbReference type="Pfam" id="PF12969">
    <property type="entry name" value="DUF3857"/>
    <property type="match status" value="1"/>
</dbReference>
<comment type="caution">
    <text evidence="3">The sequence shown here is derived from an EMBL/GenBank/DDBJ whole genome shotgun (WGS) entry which is preliminary data.</text>
</comment>
<proteinExistence type="predicted"/>
<sequence>MRSFVWMFNLVIVAAIAGGGAVYWLGQTGGGEPATAPAPAERAAALPEDPAHDVAFSPPPDFVEEIDLAGLEIDPERAPSGIRVILADTQHDATGAEDAVYTRYVARPETLQTVDALAQFRLQFDPVHNRLEIHHVRVTRDGVTEDRLERVAVDFARREELLDQQILTGTVTAILRYGEVRPGDIVDIGATLYGAPSAFAGVSTQLFQPATVLPIDTYALRSRWPRGSRWALLGNGPEVDVRETRRELVLEIAPQPLAPRPQDAVLPAWYAAWPILIVSEFDSWEDIARWGRPLFEEDLNEEIADIAAEIADQYATPAEQAAAALRFVQTDIRYFATVLGDGGYVPQRTRETLRLRTGDCKAKTLLFLSLLAALDIDAHAALVSAAQGPVIDRYAPTPLAFDHVIARVRIGGRDYWLDPTFSPQSGTLESITQPDYGFALPLDGRTGALVDMDIDRGDRPMSVLRERYELSESDDSIDLHIDYIQAGIRADEFRSLGLDVTDGAFGDALTRYYAQTYGAAEILETPRLIDDDVLNQIIVSMVLRVGGDLEREAPLDSFHVQAHGLANVLPDIGDADREMPMVAAFPLHLRHEITVDLGAGRDWTVPDLPNTRIENDVFRFEVEASLDGAILTYAAELESRVAEVPPETIEAALADHRRLTDYIYLEAWAGEAPTKDGEEP</sequence>
<dbReference type="RefSeq" id="WP_330196307.1">
    <property type="nucleotide sequence ID" value="NZ_JAZDRO010000003.1"/>
</dbReference>
<keyword evidence="4" id="KW-1185">Reference proteome</keyword>
<feature type="transmembrane region" description="Helical" evidence="1">
    <location>
        <begin position="7"/>
        <end position="26"/>
    </location>
</feature>
<dbReference type="InterPro" id="IPR038765">
    <property type="entry name" value="Papain-like_cys_pep_sf"/>
</dbReference>
<protein>
    <submittedName>
        <fullName evidence="3">DUF3857 domain-containing protein</fullName>
    </submittedName>
</protein>
<evidence type="ECO:0000313" key="3">
    <source>
        <dbReference type="EMBL" id="MEE2566756.1"/>
    </source>
</evidence>
<accession>A0ABU7LYW5</accession>
<dbReference type="Gene3D" id="2.60.40.3140">
    <property type="match status" value="1"/>
</dbReference>
<keyword evidence="1" id="KW-0472">Membrane</keyword>
<dbReference type="Gene3D" id="3.10.620.30">
    <property type="match status" value="1"/>
</dbReference>
<keyword evidence="1" id="KW-0812">Transmembrane</keyword>
<dbReference type="Proteomes" id="UP001310692">
    <property type="component" value="Unassembled WGS sequence"/>
</dbReference>
<keyword evidence="1" id="KW-1133">Transmembrane helix</keyword>
<gene>
    <name evidence="3" type="ORF">V0U35_08700</name>
</gene>
<feature type="domain" description="DUF3857" evidence="2">
    <location>
        <begin position="100"/>
        <end position="230"/>
    </location>
</feature>
<evidence type="ECO:0000313" key="4">
    <source>
        <dbReference type="Proteomes" id="UP001310692"/>
    </source>
</evidence>
<dbReference type="EMBL" id="JAZDRO010000003">
    <property type="protein sequence ID" value="MEE2566756.1"/>
    <property type="molecule type" value="Genomic_DNA"/>
</dbReference>
<dbReference type="SUPFAM" id="SSF54001">
    <property type="entry name" value="Cysteine proteinases"/>
    <property type="match status" value="1"/>
</dbReference>